<dbReference type="InterPro" id="IPR004358">
    <property type="entry name" value="Sig_transdc_His_kin-like_C"/>
</dbReference>
<dbReference type="Gene3D" id="1.10.287.130">
    <property type="match status" value="1"/>
</dbReference>
<name>A0A1R3SZM8_9BACT</name>
<dbReference type="InterPro" id="IPR003594">
    <property type="entry name" value="HATPase_dom"/>
</dbReference>
<dbReference type="InterPro" id="IPR036097">
    <property type="entry name" value="HisK_dim/P_sf"/>
</dbReference>
<dbReference type="InterPro" id="IPR001789">
    <property type="entry name" value="Sig_transdc_resp-reg_receiver"/>
</dbReference>
<dbReference type="EC" id="2.7.13.3" evidence="2"/>
<feature type="modified residue" description="4-aspartylphosphate" evidence="6">
    <location>
        <position position="644"/>
    </location>
</feature>
<evidence type="ECO:0000256" key="1">
    <source>
        <dbReference type="ARBA" id="ARBA00000085"/>
    </source>
</evidence>
<dbReference type="Pfam" id="PF00072">
    <property type="entry name" value="Response_reg"/>
    <property type="match status" value="1"/>
</dbReference>
<dbReference type="SMART" id="SM00388">
    <property type="entry name" value="HisKA"/>
    <property type="match status" value="1"/>
</dbReference>
<evidence type="ECO:0000256" key="5">
    <source>
        <dbReference type="ARBA" id="ARBA00022777"/>
    </source>
</evidence>
<dbReference type="PANTHER" id="PTHR43047:SF72">
    <property type="entry name" value="OSMOSENSING HISTIDINE PROTEIN KINASE SLN1"/>
    <property type="match status" value="1"/>
</dbReference>
<evidence type="ECO:0000259" key="9">
    <source>
        <dbReference type="PROSITE" id="PS50109"/>
    </source>
</evidence>
<dbReference type="SUPFAM" id="SSF47226">
    <property type="entry name" value="Histidine-containing phosphotransfer domain, HPT domain"/>
    <property type="match status" value="1"/>
</dbReference>
<keyword evidence="8" id="KW-1133">Transmembrane helix</keyword>
<dbReference type="GO" id="GO:0005886">
    <property type="term" value="C:plasma membrane"/>
    <property type="evidence" value="ECO:0007669"/>
    <property type="project" value="TreeGrafter"/>
</dbReference>
<evidence type="ECO:0000256" key="3">
    <source>
        <dbReference type="ARBA" id="ARBA00022553"/>
    </source>
</evidence>
<keyword evidence="8" id="KW-0812">Transmembrane</keyword>
<dbReference type="GO" id="GO:0009927">
    <property type="term" value="F:histidine phosphotransfer kinase activity"/>
    <property type="evidence" value="ECO:0007669"/>
    <property type="project" value="TreeGrafter"/>
</dbReference>
<keyword evidence="5" id="KW-0418">Kinase</keyword>
<feature type="domain" description="Histidine kinase" evidence="9">
    <location>
        <begin position="353"/>
        <end position="570"/>
    </location>
</feature>
<dbReference type="AlphaFoldDB" id="A0A1R3SZM8"/>
<evidence type="ECO:0000313" key="12">
    <source>
        <dbReference type="Proteomes" id="UP000187464"/>
    </source>
</evidence>
<feature type="compositionally biased region" description="Basic and acidic residues" evidence="7">
    <location>
        <begin position="568"/>
        <end position="584"/>
    </location>
</feature>
<gene>
    <name evidence="11" type="ORF">PSM36_1540</name>
</gene>
<feature type="transmembrane region" description="Helical" evidence="8">
    <location>
        <begin position="20"/>
        <end position="41"/>
    </location>
</feature>
<dbReference type="CDD" id="cd16922">
    <property type="entry name" value="HATPase_EvgS-ArcB-TorS-like"/>
    <property type="match status" value="1"/>
</dbReference>
<dbReference type="STRING" id="1642647.PSM36_1540"/>
<dbReference type="PROSITE" id="PS50109">
    <property type="entry name" value="HIS_KIN"/>
    <property type="match status" value="1"/>
</dbReference>
<dbReference type="PANTHER" id="PTHR43047">
    <property type="entry name" value="TWO-COMPONENT HISTIDINE PROTEIN KINASE"/>
    <property type="match status" value="1"/>
</dbReference>
<dbReference type="GO" id="GO:0000155">
    <property type="term" value="F:phosphorelay sensor kinase activity"/>
    <property type="evidence" value="ECO:0007669"/>
    <property type="project" value="InterPro"/>
</dbReference>
<keyword evidence="12" id="KW-1185">Reference proteome</keyword>
<dbReference type="EMBL" id="LT605205">
    <property type="protein sequence ID" value="SCD20360.1"/>
    <property type="molecule type" value="Genomic_DNA"/>
</dbReference>
<dbReference type="InterPro" id="IPR036641">
    <property type="entry name" value="HPT_dom_sf"/>
</dbReference>
<comment type="catalytic activity">
    <reaction evidence="1">
        <text>ATP + protein L-histidine = ADP + protein N-phospho-L-histidine.</text>
        <dbReference type="EC" id="2.7.13.3"/>
    </reaction>
</comment>
<dbReference type="KEGG" id="psac:PSM36_1540"/>
<dbReference type="Pfam" id="PF02518">
    <property type="entry name" value="HATPase_c"/>
    <property type="match status" value="1"/>
</dbReference>
<dbReference type="InterPro" id="IPR036890">
    <property type="entry name" value="HATPase_C_sf"/>
</dbReference>
<dbReference type="PROSITE" id="PS50110">
    <property type="entry name" value="RESPONSE_REGULATORY"/>
    <property type="match status" value="1"/>
</dbReference>
<reference evidence="11 12" key="1">
    <citation type="submission" date="2016-08" db="EMBL/GenBank/DDBJ databases">
        <authorList>
            <person name="Seilhamer J.J."/>
        </authorList>
    </citation>
    <scope>NUCLEOTIDE SEQUENCE [LARGE SCALE GENOMIC DNA]</scope>
    <source>
        <strain evidence="11">M3/6</strain>
    </source>
</reference>
<dbReference type="CDD" id="cd00082">
    <property type="entry name" value="HisKA"/>
    <property type="match status" value="1"/>
</dbReference>
<dbReference type="InterPro" id="IPR003661">
    <property type="entry name" value="HisK_dim/P_dom"/>
</dbReference>
<dbReference type="SUPFAM" id="SSF52172">
    <property type="entry name" value="CheY-like"/>
    <property type="match status" value="1"/>
</dbReference>
<evidence type="ECO:0000259" key="10">
    <source>
        <dbReference type="PROSITE" id="PS50110"/>
    </source>
</evidence>
<proteinExistence type="predicted"/>
<keyword evidence="8" id="KW-0472">Membrane</keyword>
<dbReference type="Gene3D" id="3.30.565.10">
    <property type="entry name" value="Histidine kinase-like ATPase, C-terminal domain"/>
    <property type="match status" value="1"/>
</dbReference>
<organism evidence="11 12">
    <name type="scientific">Proteiniphilum saccharofermentans</name>
    <dbReference type="NCBI Taxonomy" id="1642647"/>
    <lineage>
        <taxon>Bacteria</taxon>
        <taxon>Pseudomonadati</taxon>
        <taxon>Bacteroidota</taxon>
        <taxon>Bacteroidia</taxon>
        <taxon>Bacteroidales</taxon>
        <taxon>Dysgonomonadaceae</taxon>
        <taxon>Proteiniphilum</taxon>
    </lineage>
</organism>
<dbReference type="InterPro" id="IPR011006">
    <property type="entry name" value="CheY-like_superfamily"/>
</dbReference>
<feature type="domain" description="Response regulatory" evidence="10">
    <location>
        <begin position="595"/>
        <end position="712"/>
    </location>
</feature>
<evidence type="ECO:0000256" key="6">
    <source>
        <dbReference type="PROSITE-ProRule" id="PRU00169"/>
    </source>
</evidence>
<dbReference type="SUPFAM" id="SSF55874">
    <property type="entry name" value="ATPase domain of HSP90 chaperone/DNA topoisomerase II/histidine kinase"/>
    <property type="match status" value="1"/>
</dbReference>
<dbReference type="Gene3D" id="3.40.50.2300">
    <property type="match status" value="1"/>
</dbReference>
<dbReference type="SMART" id="SM00448">
    <property type="entry name" value="REC"/>
    <property type="match status" value="1"/>
</dbReference>
<evidence type="ECO:0000256" key="8">
    <source>
        <dbReference type="SAM" id="Phobius"/>
    </source>
</evidence>
<evidence type="ECO:0000313" key="11">
    <source>
        <dbReference type="EMBL" id="SCD20360.1"/>
    </source>
</evidence>
<evidence type="ECO:0000256" key="2">
    <source>
        <dbReference type="ARBA" id="ARBA00012438"/>
    </source>
</evidence>
<dbReference type="SMART" id="SM00387">
    <property type="entry name" value="HATPase_c"/>
    <property type="match status" value="1"/>
</dbReference>
<sequence>MRSLPENKKQGSLKIKFTVIIGYLLVVVVMAFGLVALYHNLVDYSNKRISSEDMSELLIVGNTLSMLYEIESEQNLINAENAEQYFLKYDSIAPKIKANLVELKEVAVDSSRIEKLDTIQLLVDKKRENLQEVAALLDSIRRAPRVVAQTESSYVPLKLNKEISDYLESKNLNNADVNQNDTSVVVGSRRGFLDRVRDVFVARSDSTVVIEKKSIVSDNDLKLIVDTIINKVRYSERLDLERQRQFQLAYLKRQETMTETNRMLTLQIDELLKGIEHEELEKSLRLLKEKEEMLANSQHTMFIAFCVALSIAFVFAILFLIDINKSQRYRRQLEASNKRISDLLDSREKLMLTISHDIKAPMSSILGFIELMDYHGNPKNETYLNNMQNSGEHILELASALLDYHKLEEGSWQLKESDFNLYDLVGNTTSGFKPLAARKGLEYSVKNELPKHLAVYGDLYMIRQIMNNIISNAVKYTSEGSVHVNAWLEDKDSSKRLVFSVNDTGEGIDEADQQIVFQEFRQLDNPLGEEGSGLGLAITKGFIEALKGTIRLNSRKGEGSEFIVEIPLKDANENEPKSKGRDNSETVPQDLEGISVLLVDDDPVQLTMTSEMLSRKKVTSVTEMNPDKVLPLLESMSFDILFMDIQMPGTDGLALVEKIRRLGSERIKNMPMIGLSARSDMSGEKMKAAGFTGFLIKPFTSDRLYSIIWHHVRGESPGQIAFVEEENQSFDEKGARALIEFVSDDKRASVAILQSFINELAECRIQLQEAFQKKEGKMVQAITHKILPLFRSMGNKSLIGLMEKLEKGETLPDKEKAFVLDKIQEYLEEVETLRKEFDEN</sequence>
<dbReference type="Gene3D" id="1.20.120.160">
    <property type="entry name" value="HPT domain"/>
    <property type="match status" value="1"/>
</dbReference>
<protein>
    <recommendedName>
        <fullName evidence="2">histidine kinase</fullName>
        <ecNumber evidence="2">2.7.13.3</ecNumber>
    </recommendedName>
</protein>
<dbReference type="Pfam" id="PF00512">
    <property type="entry name" value="HisKA"/>
    <property type="match status" value="1"/>
</dbReference>
<dbReference type="SUPFAM" id="SSF47384">
    <property type="entry name" value="Homodimeric domain of signal transducing histidine kinase"/>
    <property type="match status" value="1"/>
</dbReference>
<dbReference type="PRINTS" id="PR00344">
    <property type="entry name" value="BCTRLSENSOR"/>
</dbReference>
<dbReference type="Proteomes" id="UP000187464">
    <property type="component" value="Chromosome I"/>
</dbReference>
<dbReference type="InterPro" id="IPR005467">
    <property type="entry name" value="His_kinase_dom"/>
</dbReference>
<keyword evidence="4" id="KW-0808">Transferase</keyword>
<feature type="region of interest" description="Disordered" evidence="7">
    <location>
        <begin position="568"/>
        <end position="587"/>
    </location>
</feature>
<evidence type="ECO:0000256" key="4">
    <source>
        <dbReference type="ARBA" id="ARBA00022679"/>
    </source>
</evidence>
<feature type="transmembrane region" description="Helical" evidence="8">
    <location>
        <begin position="301"/>
        <end position="321"/>
    </location>
</feature>
<dbReference type="CDD" id="cd17546">
    <property type="entry name" value="REC_hyHK_CKI1_RcsC-like"/>
    <property type="match status" value="1"/>
</dbReference>
<evidence type="ECO:0000256" key="7">
    <source>
        <dbReference type="SAM" id="MobiDB-lite"/>
    </source>
</evidence>
<keyword evidence="3 6" id="KW-0597">Phosphoprotein</keyword>
<accession>A0A1R3SZM8</accession>